<feature type="region of interest" description="Disordered" evidence="2">
    <location>
        <begin position="532"/>
        <end position="711"/>
    </location>
</feature>
<dbReference type="Pfam" id="PF21864">
    <property type="entry name" value="MORF_dom"/>
    <property type="match status" value="1"/>
</dbReference>
<keyword evidence="1" id="KW-0809">Transit peptide</keyword>
<feature type="compositionally biased region" description="Polar residues" evidence="2">
    <location>
        <begin position="389"/>
        <end position="435"/>
    </location>
</feature>
<dbReference type="AlphaFoldDB" id="A0A9Q1K777"/>
<dbReference type="PANTHER" id="PTHR31346">
    <property type="entry name" value="MULTIPLE ORGANELLAR RNA EDITING FACTOR 2, CHLOROPLASTIC-RELATED-RELATED"/>
    <property type="match status" value="1"/>
</dbReference>
<dbReference type="GO" id="GO:0080156">
    <property type="term" value="P:mitochondrial mRNA modification"/>
    <property type="evidence" value="ECO:0007669"/>
    <property type="project" value="TreeGrafter"/>
</dbReference>
<dbReference type="InterPro" id="IPR054059">
    <property type="entry name" value="MORF/ORRM1/DAG-like_MORF"/>
</dbReference>
<feature type="compositionally biased region" description="Polar residues" evidence="2">
    <location>
        <begin position="349"/>
        <end position="368"/>
    </location>
</feature>
<dbReference type="GO" id="GO:0016554">
    <property type="term" value="P:cytidine to uridine editing"/>
    <property type="evidence" value="ECO:0007669"/>
    <property type="project" value="InterPro"/>
</dbReference>
<feature type="compositionally biased region" description="Polar residues" evidence="2">
    <location>
        <begin position="269"/>
        <end position="328"/>
    </location>
</feature>
<accession>A0A9Q1K777</accession>
<keyword evidence="5" id="KW-1185">Reference proteome</keyword>
<evidence type="ECO:0000259" key="3">
    <source>
        <dbReference type="Pfam" id="PF21864"/>
    </source>
</evidence>
<feature type="compositionally biased region" description="Polar residues" evidence="2">
    <location>
        <begin position="680"/>
        <end position="689"/>
    </location>
</feature>
<proteinExistence type="predicted"/>
<feature type="region of interest" description="Disordered" evidence="2">
    <location>
        <begin position="811"/>
        <end position="855"/>
    </location>
</feature>
<feature type="compositionally biased region" description="Polar residues" evidence="2">
    <location>
        <begin position="550"/>
        <end position="596"/>
    </location>
</feature>
<evidence type="ECO:0000313" key="5">
    <source>
        <dbReference type="Proteomes" id="UP001153076"/>
    </source>
</evidence>
<feature type="domain" description="MORF/ORRM1/DAG-like MORF" evidence="3">
    <location>
        <begin position="110"/>
        <end position="200"/>
    </location>
</feature>
<dbReference type="InterPro" id="IPR039206">
    <property type="entry name" value="MORF/ORRM1/DAG-like"/>
</dbReference>
<feature type="region of interest" description="Disordered" evidence="2">
    <location>
        <begin position="723"/>
        <end position="744"/>
    </location>
</feature>
<dbReference type="GO" id="GO:0005739">
    <property type="term" value="C:mitochondrion"/>
    <property type="evidence" value="ECO:0007669"/>
    <property type="project" value="TreeGrafter"/>
</dbReference>
<feature type="compositionally biased region" description="Low complexity" evidence="2">
    <location>
        <begin position="334"/>
        <end position="348"/>
    </location>
</feature>
<dbReference type="PANTHER" id="PTHR31346:SF4">
    <property type="entry name" value="MULTIPLE ORGANELLAR RNA EDITING FACTOR 8, CHLOROPLASTIC_MITOCHONDRIAL"/>
    <property type="match status" value="1"/>
</dbReference>
<feature type="compositionally biased region" description="Polar residues" evidence="2">
    <location>
        <begin position="826"/>
        <end position="835"/>
    </location>
</feature>
<evidence type="ECO:0000256" key="1">
    <source>
        <dbReference type="ARBA" id="ARBA00022946"/>
    </source>
</evidence>
<feature type="compositionally biased region" description="Low complexity" evidence="2">
    <location>
        <begin position="666"/>
        <end position="675"/>
    </location>
</feature>
<comment type="caution">
    <text evidence="4">The sequence shown here is derived from an EMBL/GenBank/DDBJ whole genome shotgun (WGS) entry which is preliminary data.</text>
</comment>
<name>A0A9Q1K777_9CARY</name>
<gene>
    <name evidence="4" type="ORF">Cgig2_031463</name>
</gene>
<feature type="compositionally biased region" description="Polar residues" evidence="2">
    <location>
        <begin position="485"/>
        <end position="506"/>
    </location>
</feature>
<feature type="region of interest" description="Disordered" evidence="2">
    <location>
        <begin position="223"/>
        <end position="509"/>
    </location>
</feature>
<reference evidence="4" key="1">
    <citation type="submission" date="2022-04" db="EMBL/GenBank/DDBJ databases">
        <title>Carnegiea gigantea Genome sequencing and assembly v2.</title>
        <authorList>
            <person name="Copetti D."/>
            <person name="Sanderson M.J."/>
            <person name="Burquez A."/>
            <person name="Wojciechowski M.F."/>
        </authorList>
    </citation>
    <scope>NUCLEOTIDE SEQUENCE</scope>
    <source>
        <strain evidence="4">SGP5-SGP5p</strain>
        <tissue evidence="4">Aerial part</tissue>
    </source>
</reference>
<feature type="compositionally biased region" description="Low complexity" evidence="2">
    <location>
        <begin position="237"/>
        <end position="256"/>
    </location>
</feature>
<dbReference type="Proteomes" id="UP001153076">
    <property type="component" value="Unassembled WGS sequence"/>
</dbReference>
<protein>
    <recommendedName>
        <fullName evidence="3">MORF/ORRM1/DAG-like MORF domain-containing protein</fullName>
    </recommendedName>
</protein>
<organism evidence="4 5">
    <name type="scientific">Carnegiea gigantea</name>
    <dbReference type="NCBI Taxonomy" id="171969"/>
    <lineage>
        <taxon>Eukaryota</taxon>
        <taxon>Viridiplantae</taxon>
        <taxon>Streptophyta</taxon>
        <taxon>Embryophyta</taxon>
        <taxon>Tracheophyta</taxon>
        <taxon>Spermatophyta</taxon>
        <taxon>Magnoliopsida</taxon>
        <taxon>eudicotyledons</taxon>
        <taxon>Gunneridae</taxon>
        <taxon>Pentapetalae</taxon>
        <taxon>Caryophyllales</taxon>
        <taxon>Cactineae</taxon>
        <taxon>Cactaceae</taxon>
        <taxon>Cactoideae</taxon>
        <taxon>Echinocereeae</taxon>
        <taxon>Carnegiea</taxon>
    </lineage>
</organism>
<evidence type="ECO:0000256" key="2">
    <source>
        <dbReference type="SAM" id="MobiDB-lite"/>
    </source>
</evidence>
<dbReference type="OrthoDB" id="443915at2759"/>
<feature type="compositionally biased region" description="Polar residues" evidence="2">
    <location>
        <begin position="447"/>
        <end position="466"/>
    </location>
</feature>
<dbReference type="EMBL" id="JAKOGI010000275">
    <property type="protein sequence ID" value="KAJ8437947.1"/>
    <property type="molecule type" value="Genomic_DNA"/>
</dbReference>
<feature type="compositionally biased region" description="Acidic residues" evidence="2">
    <location>
        <begin position="846"/>
        <end position="855"/>
    </location>
</feature>
<sequence length="855" mass="95543">MQSHRRAFLCLRHQILSNLKSNPPFSRSSTAFNRHSNPNSPSFLFSTSGFSHDHRRLGLKCLISCNFPPLTSNWSFKNAFNGVRSFATRLSESNNRPPKETIMLAGCDWEHWLVVVEAPDPKLTRDEIIDGYIKTLAHVVGSEEEAQMKIYSVSTRHYYAFGALLSEEVAYKLKDQPHVRWVLPDSYLDVKNKTYAGEPFINGQAVPYDPKYHEIWVRNHEASLRSNMKNKRRQRDPNSSRPRSISPPSASLSGSPNENWMPSAGSEYQAPQMSSVQSQEPGHSSLSVPSVSQQNEMPYAHPTSQTPQTSQLPNPPAVSQNQASQQNEMPYAHPTSQTPQTSQLTNPPAMSQNQASQYSQKQNQSSPWAQPPHEPSSTVDPNHQRWENQNRNWSPVVDSQNPAGGPSQMQNPAPQAFSESQAPYYSQIQTNSSPWTPTPPKPFSAMDPNNHNWSPVLGSSRNQARHPSQMQNPAPPPQPTPAMNLNYQSWGKQSPNGVPSPASHNQGGHLRQTAFSQSHAAEYCEIQNQLSPGAALPSEPSAITDENHHNWSNRSWTTSVGSQNKVGHTFQMQKPSTPGFSQSQVPPYSQMQNHSLPGNPPPRPEHSGLANPNYQSWSSRDQNWTSVSRSDNLTNPYQLQNQRHPPSPNPYTSAWNSLSQSWEPAPQYQSQSSQPPVSPHNFSYNSSQPAAPPKAMPSHMQSSNIDRGSVQPQIEHNGYSYRDIAHGAQSGGPQNGHPSNTSQCHTFQELHSSNAMASPQPQGWNNPNMNPFVQNNSFPSTNMGPEVQNQQFQGADTTRSLQNDNFQHKMGQANRQVDSYYGGTMPSYSNKSNMQPREYQERDMPVEEEYMYGPK</sequence>
<evidence type="ECO:0000313" key="4">
    <source>
        <dbReference type="EMBL" id="KAJ8437947.1"/>
    </source>
</evidence>
<feature type="compositionally biased region" description="Polar residues" evidence="2">
    <location>
        <begin position="610"/>
        <end position="662"/>
    </location>
</feature>
<feature type="compositionally biased region" description="Polar residues" evidence="2">
    <location>
        <begin position="699"/>
        <end position="711"/>
    </location>
</feature>